<sequence length="229" mass="25920">MLVHHKQLQRKIYSTLLVFPFPVAIAGFLQIMFYGLEVLWVSLSISLLILFFNVESNHVNRDYLTGLFNRRYFQRMATLAFTKKRSGKPQWAFLLDINGFKAINDTYGHAKGDEALIDLAHILEQAAPKHTVVSRYGGDEFALLTAELSESEVVTFLELLEHTLTAANATRQIPFFISVSVGCAALSAKENTDLDSFLALLDMSMYKAKEESKKPRAQKRSVLFHLCRA</sequence>
<dbReference type="InterPro" id="IPR000160">
    <property type="entry name" value="GGDEF_dom"/>
</dbReference>
<dbReference type="PANTHER" id="PTHR45138">
    <property type="entry name" value="REGULATORY COMPONENTS OF SENSORY TRANSDUCTION SYSTEM"/>
    <property type="match status" value="1"/>
</dbReference>
<dbReference type="SMART" id="SM00267">
    <property type="entry name" value="GGDEF"/>
    <property type="match status" value="1"/>
</dbReference>
<dbReference type="InterPro" id="IPR050469">
    <property type="entry name" value="Diguanylate_Cyclase"/>
</dbReference>
<feature type="domain" description="GGDEF" evidence="2">
    <location>
        <begin position="88"/>
        <end position="226"/>
    </location>
</feature>
<dbReference type="GO" id="GO:0043709">
    <property type="term" value="P:cell adhesion involved in single-species biofilm formation"/>
    <property type="evidence" value="ECO:0007669"/>
    <property type="project" value="TreeGrafter"/>
</dbReference>
<feature type="transmembrane region" description="Helical" evidence="1">
    <location>
        <begin position="38"/>
        <end position="54"/>
    </location>
</feature>
<dbReference type="GO" id="GO:1902201">
    <property type="term" value="P:negative regulation of bacterial-type flagellum-dependent cell motility"/>
    <property type="evidence" value="ECO:0007669"/>
    <property type="project" value="TreeGrafter"/>
</dbReference>
<comment type="caution">
    <text evidence="3">The sequence shown here is derived from an EMBL/GenBank/DDBJ whole genome shotgun (WGS) entry which is preliminary data.</text>
</comment>
<feature type="transmembrane region" description="Helical" evidence="1">
    <location>
        <begin position="12"/>
        <end position="32"/>
    </location>
</feature>
<dbReference type="GO" id="GO:0005886">
    <property type="term" value="C:plasma membrane"/>
    <property type="evidence" value="ECO:0007669"/>
    <property type="project" value="TreeGrafter"/>
</dbReference>
<accession>A0A645C1J1</accession>
<dbReference type="SUPFAM" id="SSF55073">
    <property type="entry name" value="Nucleotide cyclase"/>
    <property type="match status" value="1"/>
</dbReference>
<dbReference type="NCBIfam" id="TIGR00254">
    <property type="entry name" value="GGDEF"/>
    <property type="match status" value="1"/>
</dbReference>
<evidence type="ECO:0000259" key="2">
    <source>
        <dbReference type="PROSITE" id="PS50887"/>
    </source>
</evidence>
<dbReference type="PANTHER" id="PTHR45138:SF9">
    <property type="entry name" value="DIGUANYLATE CYCLASE DGCM-RELATED"/>
    <property type="match status" value="1"/>
</dbReference>
<proteinExistence type="predicted"/>
<name>A0A645C1J1_9ZZZZ</name>
<dbReference type="InterPro" id="IPR029787">
    <property type="entry name" value="Nucleotide_cyclase"/>
</dbReference>
<protein>
    <recommendedName>
        <fullName evidence="2">GGDEF domain-containing protein</fullName>
    </recommendedName>
</protein>
<dbReference type="Pfam" id="PF00990">
    <property type="entry name" value="GGDEF"/>
    <property type="match status" value="1"/>
</dbReference>
<dbReference type="PROSITE" id="PS50887">
    <property type="entry name" value="GGDEF"/>
    <property type="match status" value="1"/>
</dbReference>
<dbReference type="InterPro" id="IPR043128">
    <property type="entry name" value="Rev_trsase/Diguanyl_cyclase"/>
</dbReference>
<organism evidence="3">
    <name type="scientific">bioreactor metagenome</name>
    <dbReference type="NCBI Taxonomy" id="1076179"/>
    <lineage>
        <taxon>unclassified sequences</taxon>
        <taxon>metagenomes</taxon>
        <taxon>ecological metagenomes</taxon>
    </lineage>
</organism>
<evidence type="ECO:0000313" key="3">
    <source>
        <dbReference type="EMBL" id="MPM67834.1"/>
    </source>
</evidence>
<evidence type="ECO:0000256" key="1">
    <source>
        <dbReference type="SAM" id="Phobius"/>
    </source>
</evidence>
<keyword evidence="1" id="KW-0472">Membrane</keyword>
<keyword evidence="1" id="KW-1133">Transmembrane helix</keyword>
<dbReference type="AlphaFoldDB" id="A0A645C1J1"/>
<keyword evidence="1" id="KW-0812">Transmembrane</keyword>
<gene>
    <name evidence="3" type="ORF">SDC9_114759</name>
</gene>
<dbReference type="EMBL" id="VSSQ01021917">
    <property type="protein sequence ID" value="MPM67834.1"/>
    <property type="molecule type" value="Genomic_DNA"/>
</dbReference>
<reference evidence="3" key="1">
    <citation type="submission" date="2019-08" db="EMBL/GenBank/DDBJ databases">
        <authorList>
            <person name="Kucharzyk K."/>
            <person name="Murdoch R.W."/>
            <person name="Higgins S."/>
            <person name="Loffler F."/>
        </authorList>
    </citation>
    <scope>NUCLEOTIDE SEQUENCE</scope>
</reference>
<dbReference type="CDD" id="cd01949">
    <property type="entry name" value="GGDEF"/>
    <property type="match status" value="1"/>
</dbReference>
<dbReference type="Gene3D" id="3.30.70.270">
    <property type="match status" value="1"/>
</dbReference>
<dbReference type="GO" id="GO:0052621">
    <property type="term" value="F:diguanylate cyclase activity"/>
    <property type="evidence" value="ECO:0007669"/>
    <property type="project" value="TreeGrafter"/>
</dbReference>